<dbReference type="EMBL" id="JABBMI010000058">
    <property type="protein sequence ID" value="NMK54473.1"/>
    <property type="molecule type" value="Genomic_DNA"/>
</dbReference>
<gene>
    <name evidence="6 12" type="primary">hflX</name>
    <name evidence="12" type="ORF">EQ811_03475</name>
    <name evidence="11" type="ORF">HHM13_01945</name>
    <name evidence="10" type="ORF">HHM24_06825</name>
</gene>
<evidence type="ECO:0000313" key="13">
    <source>
        <dbReference type="Proteomes" id="UP000291949"/>
    </source>
</evidence>
<feature type="binding site" evidence="8">
    <location>
        <position position="238"/>
    </location>
    <ligand>
        <name>Mg(2+)</name>
        <dbReference type="ChEBI" id="CHEBI:18420"/>
    </ligand>
</feature>
<dbReference type="Proteomes" id="UP000550736">
    <property type="component" value="Unassembled WGS sequence"/>
</dbReference>
<feature type="binding site" evidence="7">
    <location>
        <begin position="324"/>
        <end position="327"/>
    </location>
    <ligand>
        <name>GTP</name>
        <dbReference type="ChEBI" id="CHEBI:37565"/>
    </ligand>
</feature>
<dbReference type="HAMAP" id="MF_00900">
    <property type="entry name" value="GTPase_HflX"/>
    <property type="match status" value="1"/>
</dbReference>
<comment type="subcellular location">
    <subcellularLocation>
        <location evidence="6">Cytoplasm</location>
    </subcellularLocation>
    <text evidence="6">May associate with membranes.</text>
</comment>
<dbReference type="Gene3D" id="3.40.50.11060">
    <property type="entry name" value="GTPase HflX, N-terminal domain"/>
    <property type="match status" value="1"/>
</dbReference>
<dbReference type="InterPro" id="IPR042108">
    <property type="entry name" value="GTPase_HflX_N_sf"/>
</dbReference>
<sequence>MAQQPHPTKKKLETAVLIGVHAQTDNQFNFDSTMEELEALSQTCRLNVKGQITQNREQFDHKYYVGKGKIEEIKAFIEFHDIDVVVTNDELTTAQSKTLNDNLGIKIIDRTQLILEIFALRARSREGKLQVELAQLDYLLPRLQGHGKSLSRLGGGIGTRGPGETKLEMDRRHIRTRMNEIKHQLQSVVEHRERYRNKREQNQVFQVALVGYTNAGKSSWFNVLANEETYEKDLLFATLDPKTRQIQINEGFNLIISDTVGFIQKLPTTLVAAFKSTLEEAKDADLLLHVVDASHPEHRTQYDTVNQIIDDLNMDQIPQAVIFNKKDLCTEAQEAPVAKSPYVFVSSRDENDKDKVRNLMIDEIKHHLDYYEETVDSTDANRLYFLKQHTLVDELYFNEDNETYSIKGYKK</sequence>
<dbReference type="Pfam" id="PF16360">
    <property type="entry name" value="GTP-bdg_M"/>
    <property type="match status" value="1"/>
</dbReference>
<dbReference type="InterPro" id="IPR006073">
    <property type="entry name" value="GTP-bd"/>
</dbReference>
<dbReference type="Pfam" id="PF01926">
    <property type="entry name" value="MMR_HSR1"/>
    <property type="match status" value="1"/>
</dbReference>
<dbReference type="GO" id="GO:0003924">
    <property type="term" value="F:GTPase activity"/>
    <property type="evidence" value="ECO:0007669"/>
    <property type="project" value="UniProtKB-UniRule"/>
</dbReference>
<feature type="binding site" evidence="8">
    <location>
        <position position="218"/>
    </location>
    <ligand>
        <name>Mg(2+)</name>
        <dbReference type="ChEBI" id="CHEBI:18420"/>
    </ligand>
</feature>
<comment type="similarity">
    <text evidence="6">Belongs to the TRAFAC class OBG-HflX-like GTPase superfamily. HflX GTPase family.</text>
</comment>
<evidence type="ECO:0000313" key="10">
    <source>
        <dbReference type="EMBL" id="NMK54473.1"/>
    </source>
</evidence>
<dbReference type="CDD" id="cd01878">
    <property type="entry name" value="HflX"/>
    <property type="match status" value="1"/>
</dbReference>
<dbReference type="AlphaFoldDB" id="A0A7X9WAF1"/>
<proteinExistence type="inferred from homology"/>
<keyword evidence="1 6" id="KW-0963">Cytoplasm</keyword>
<dbReference type="GO" id="GO:0005737">
    <property type="term" value="C:cytoplasm"/>
    <property type="evidence" value="ECO:0007669"/>
    <property type="project" value="UniProtKB-SubCell"/>
</dbReference>
<feature type="binding site" evidence="7">
    <location>
        <begin position="346"/>
        <end position="348"/>
    </location>
    <ligand>
        <name>GTP</name>
        <dbReference type="ChEBI" id="CHEBI:37565"/>
    </ligand>
</feature>
<evidence type="ECO:0000256" key="7">
    <source>
        <dbReference type="PIRSR" id="PIRSR006809-1"/>
    </source>
</evidence>
<organism evidence="12 13">
    <name type="scientific">Staphylococcus capitis</name>
    <dbReference type="NCBI Taxonomy" id="29388"/>
    <lineage>
        <taxon>Bacteria</taxon>
        <taxon>Bacillati</taxon>
        <taxon>Bacillota</taxon>
        <taxon>Bacilli</taxon>
        <taxon>Bacillales</taxon>
        <taxon>Staphylococcaceae</taxon>
        <taxon>Staphylococcus</taxon>
    </lineage>
</organism>
<evidence type="ECO:0000313" key="14">
    <source>
        <dbReference type="Proteomes" id="UP000538955"/>
    </source>
</evidence>
<dbReference type="Pfam" id="PF13167">
    <property type="entry name" value="GTP-bdg_N"/>
    <property type="match status" value="1"/>
</dbReference>
<accession>A0A7X9WAF1</accession>
<dbReference type="PIRSF" id="PIRSF006809">
    <property type="entry name" value="GTP-binding_hflX_prd"/>
    <property type="match status" value="1"/>
</dbReference>
<keyword evidence="4 8" id="KW-0460">Magnesium</keyword>
<feature type="domain" description="Hflx-type G" evidence="9">
    <location>
        <begin position="205"/>
        <end position="368"/>
    </location>
</feature>
<dbReference type="InterPro" id="IPR030394">
    <property type="entry name" value="G_HFLX_dom"/>
</dbReference>
<feature type="binding site" evidence="7">
    <location>
        <begin position="258"/>
        <end position="261"/>
    </location>
    <ligand>
        <name>GTP</name>
        <dbReference type="ChEBI" id="CHEBI:37565"/>
    </ligand>
</feature>
<dbReference type="Proteomes" id="UP000538955">
    <property type="component" value="Unassembled WGS sequence"/>
</dbReference>
<feature type="binding site" evidence="7">
    <location>
        <begin position="211"/>
        <end position="218"/>
    </location>
    <ligand>
        <name>GTP</name>
        <dbReference type="ChEBI" id="CHEBI:37565"/>
    </ligand>
</feature>
<dbReference type="InterPro" id="IPR032305">
    <property type="entry name" value="GTP-bd_M"/>
</dbReference>
<comment type="caution">
    <text evidence="12">The sequence shown here is derived from an EMBL/GenBank/DDBJ whole genome shotgun (WGS) entry which is preliminary data.</text>
</comment>
<evidence type="ECO:0000313" key="15">
    <source>
        <dbReference type="Proteomes" id="UP000550736"/>
    </source>
</evidence>
<reference evidence="12 13" key="1">
    <citation type="journal article" date="2019" name="Sci. Transl. Med.">
        <title>Quorum sensing between bacterial species on the skin protects against epidermal injury in atopic dermatitis.</title>
        <authorList>
            <person name="Williams M.R."/>
        </authorList>
    </citation>
    <scope>NUCLEOTIDE SEQUENCE [LARGE SCALE GENOMIC DNA]</scope>
    <source>
        <strain evidence="12 13">H8</strain>
    </source>
</reference>
<evidence type="ECO:0000256" key="3">
    <source>
        <dbReference type="ARBA" id="ARBA00022741"/>
    </source>
</evidence>
<keyword evidence="5 6" id="KW-0342">GTP-binding</keyword>
<dbReference type="Proteomes" id="UP000291949">
    <property type="component" value="Unassembled WGS sequence"/>
</dbReference>
<dbReference type="Gene3D" id="6.10.250.2860">
    <property type="match status" value="1"/>
</dbReference>
<comment type="function">
    <text evidence="6">GTPase that associates with the 50S ribosomal subunit and may have a role during protein synthesis or ribosome biogenesis.</text>
</comment>
<dbReference type="Gene3D" id="3.40.50.300">
    <property type="entry name" value="P-loop containing nucleotide triphosphate hydrolases"/>
    <property type="match status" value="1"/>
</dbReference>
<evidence type="ECO:0000256" key="2">
    <source>
        <dbReference type="ARBA" id="ARBA00022723"/>
    </source>
</evidence>
<comment type="subunit">
    <text evidence="6">Monomer. Associates with the 50S ribosomal subunit.</text>
</comment>
<dbReference type="InterPro" id="IPR027417">
    <property type="entry name" value="P-loop_NTPase"/>
</dbReference>
<evidence type="ECO:0000256" key="1">
    <source>
        <dbReference type="ARBA" id="ARBA00022490"/>
    </source>
</evidence>
<dbReference type="InterPro" id="IPR025121">
    <property type="entry name" value="GTPase_HflX_N"/>
</dbReference>
<dbReference type="InterPro" id="IPR016496">
    <property type="entry name" value="GTPase_HflX"/>
</dbReference>
<keyword evidence="3 6" id="KW-0547">Nucleotide-binding</keyword>
<keyword evidence="14" id="KW-1185">Reference proteome</keyword>
<evidence type="ECO:0000313" key="11">
    <source>
        <dbReference type="EMBL" id="NMK96865.1"/>
    </source>
</evidence>
<comment type="cofactor">
    <cofactor evidence="8">
        <name>Mg(2+)</name>
        <dbReference type="ChEBI" id="CHEBI:18420"/>
    </cofactor>
</comment>
<reference evidence="14 15" key="2">
    <citation type="submission" date="2020-04" db="EMBL/GenBank/DDBJ databases">
        <title>The Epidemiology and Molecular Characteristics of Linezolid-Resistant Staphylococcus capitis in Huashan Hospital, Shanghai.</title>
        <authorList>
            <person name="Ding L."/>
            <person name="Li P."/>
            <person name="Yang Y."/>
            <person name="Lin D."/>
            <person name="Xu X."/>
        </authorList>
    </citation>
    <scope>NUCLEOTIDE SEQUENCE [LARGE SCALE GENOMIC DNA]</scope>
    <source>
        <strain evidence="11 15">12-86</strain>
        <strain evidence="10 14">17-84</strain>
    </source>
</reference>
<dbReference type="PANTHER" id="PTHR10229:SF0">
    <property type="entry name" value="GTP-BINDING PROTEIN 6-RELATED"/>
    <property type="match status" value="1"/>
</dbReference>
<dbReference type="FunFam" id="3.40.50.11060:FF:000001">
    <property type="entry name" value="GTPase HflX"/>
    <property type="match status" value="1"/>
</dbReference>
<protein>
    <recommendedName>
        <fullName evidence="6">GTPase HflX</fullName>
    </recommendedName>
    <alternativeName>
        <fullName evidence="6">GTP-binding protein HflX</fullName>
    </alternativeName>
</protein>
<feature type="binding site" evidence="7">
    <location>
        <begin position="236"/>
        <end position="240"/>
    </location>
    <ligand>
        <name>GTP</name>
        <dbReference type="ChEBI" id="CHEBI:37565"/>
    </ligand>
</feature>
<dbReference type="PROSITE" id="PS51705">
    <property type="entry name" value="G_HFLX"/>
    <property type="match status" value="1"/>
</dbReference>
<keyword evidence="2 8" id="KW-0479">Metal-binding</keyword>
<dbReference type="GO" id="GO:0005525">
    <property type="term" value="F:GTP binding"/>
    <property type="evidence" value="ECO:0007669"/>
    <property type="project" value="UniProtKB-UniRule"/>
</dbReference>
<evidence type="ECO:0000256" key="6">
    <source>
        <dbReference type="HAMAP-Rule" id="MF_00900"/>
    </source>
</evidence>
<dbReference type="EMBL" id="JABBLX010000001">
    <property type="protein sequence ID" value="NMK96865.1"/>
    <property type="molecule type" value="Genomic_DNA"/>
</dbReference>
<dbReference type="GO" id="GO:0046872">
    <property type="term" value="F:metal ion binding"/>
    <property type="evidence" value="ECO:0007669"/>
    <property type="project" value="UniProtKB-KW"/>
</dbReference>
<evidence type="ECO:0000256" key="4">
    <source>
        <dbReference type="ARBA" id="ARBA00022842"/>
    </source>
</evidence>
<evidence type="ECO:0000256" key="8">
    <source>
        <dbReference type="PIRSR" id="PIRSR006809-2"/>
    </source>
</evidence>
<name>A0A7X9WAF1_STACP</name>
<dbReference type="RefSeq" id="WP_030064842.1">
    <property type="nucleotide sequence ID" value="NZ_AP014956.1"/>
</dbReference>
<dbReference type="PRINTS" id="PR00326">
    <property type="entry name" value="GTP1OBG"/>
</dbReference>
<dbReference type="NCBIfam" id="TIGR03156">
    <property type="entry name" value="GTP_HflX"/>
    <property type="match status" value="1"/>
</dbReference>
<evidence type="ECO:0000259" key="9">
    <source>
        <dbReference type="PROSITE" id="PS51705"/>
    </source>
</evidence>
<dbReference type="EMBL" id="SCHC01000001">
    <property type="protein sequence ID" value="TBW78144.1"/>
    <property type="molecule type" value="Genomic_DNA"/>
</dbReference>
<evidence type="ECO:0000256" key="5">
    <source>
        <dbReference type="ARBA" id="ARBA00023134"/>
    </source>
</evidence>
<dbReference type="SUPFAM" id="SSF52540">
    <property type="entry name" value="P-loop containing nucleoside triphosphate hydrolases"/>
    <property type="match status" value="1"/>
</dbReference>
<dbReference type="GO" id="GO:0043022">
    <property type="term" value="F:ribosome binding"/>
    <property type="evidence" value="ECO:0007669"/>
    <property type="project" value="TreeGrafter"/>
</dbReference>
<evidence type="ECO:0000313" key="12">
    <source>
        <dbReference type="EMBL" id="TBW78144.1"/>
    </source>
</evidence>
<dbReference type="PANTHER" id="PTHR10229">
    <property type="entry name" value="GTP-BINDING PROTEIN HFLX"/>
    <property type="match status" value="1"/>
</dbReference>